<dbReference type="AlphaFoldDB" id="A0AAV8P7J9"/>
<keyword evidence="1" id="KW-0732">Signal</keyword>
<protein>
    <recommendedName>
        <fullName evidence="3">Pectinesterase inhibitor domain-containing protein</fullName>
    </recommendedName>
</protein>
<dbReference type="InterPro" id="IPR051955">
    <property type="entry name" value="PME_Inhibitor"/>
</dbReference>
<dbReference type="InterPro" id="IPR006501">
    <property type="entry name" value="Pectinesterase_inhib_dom"/>
</dbReference>
<evidence type="ECO:0000259" key="3">
    <source>
        <dbReference type="SMART" id="SM00856"/>
    </source>
</evidence>
<reference evidence="4 5" key="1">
    <citation type="submission" date="2022-12" db="EMBL/GenBank/DDBJ databases">
        <title>Chromosome-scale assembly of the Ensete ventricosum genome.</title>
        <authorList>
            <person name="Dussert Y."/>
            <person name="Stocks J."/>
            <person name="Wendawek A."/>
            <person name="Woldeyes F."/>
            <person name="Nichols R.A."/>
            <person name="Borrell J.S."/>
        </authorList>
    </citation>
    <scope>NUCLEOTIDE SEQUENCE [LARGE SCALE GENOMIC DNA]</scope>
    <source>
        <strain evidence="5">cv. Maze</strain>
        <tissue evidence="4">Seeds</tissue>
    </source>
</reference>
<dbReference type="InterPro" id="IPR035513">
    <property type="entry name" value="Invertase/methylesterase_inhib"/>
</dbReference>
<dbReference type="SUPFAM" id="SSF101148">
    <property type="entry name" value="Plant invertase/pectin methylesterase inhibitor"/>
    <property type="match status" value="1"/>
</dbReference>
<gene>
    <name evidence="4" type="ORF">OPV22_025494</name>
</gene>
<dbReference type="GO" id="GO:0004857">
    <property type="term" value="F:enzyme inhibitor activity"/>
    <property type="evidence" value="ECO:0007669"/>
    <property type="project" value="InterPro"/>
</dbReference>
<feature type="domain" description="Pectinesterase inhibitor" evidence="3">
    <location>
        <begin position="19"/>
        <end position="168"/>
    </location>
</feature>
<evidence type="ECO:0000313" key="4">
    <source>
        <dbReference type="EMBL" id="KAJ8471151.1"/>
    </source>
</evidence>
<comment type="caution">
    <text evidence="4">The sequence shown here is derived from an EMBL/GenBank/DDBJ whole genome shotgun (WGS) entry which is preliminary data.</text>
</comment>
<dbReference type="Gene3D" id="1.20.140.40">
    <property type="entry name" value="Invertase/pectin methylesterase inhibitor family protein"/>
    <property type="match status" value="1"/>
</dbReference>
<keyword evidence="5" id="KW-1185">Reference proteome</keyword>
<dbReference type="PANTHER" id="PTHR31080">
    <property type="entry name" value="PECTINESTERASE INHIBITOR-LIKE"/>
    <property type="match status" value="1"/>
</dbReference>
<sequence>MHGRADAGPGACNYPRRERQGVNPRATRYPDLCFTSFSGYAAAVQLSRVAAVITLVRLRTLHSHVSTLRRATWLVAGALLDCTELLGDAAEPVSRTVEELERLESLEGSEAERRIANSLTWMSAAMADEETCSDYLQNTAEAGGSSVIADVDRQVGSLKEYTDNALALVDGR</sequence>
<dbReference type="SMART" id="SM00856">
    <property type="entry name" value="PMEI"/>
    <property type="match status" value="1"/>
</dbReference>
<organism evidence="4 5">
    <name type="scientific">Ensete ventricosum</name>
    <name type="common">Abyssinian banana</name>
    <name type="synonym">Musa ensete</name>
    <dbReference type="NCBI Taxonomy" id="4639"/>
    <lineage>
        <taxon>Eukaryota</taxon>
        <taxon>Viridiplantae</taxon>
        <taxon>Streptophyta</taxon>
        <taxon>Embryophyta</taxon>
        <taxon>Tracheophyta</taxon>
        <taxon>Spermatophyta</taxon>
        <taxon>Magnoliopsida</taxon>
        <taxon>Liliopsida</taxon>
        <taxon>Zingiberales</taxon>
        <taxon>Musaceae</taxon>
        <taxon>Ensete</taxon>
    </lineage>
</organism>
<feature type="region of interest" description="Disordered" evidence="2">
    <location>
        <begin position="1"/>
        <end position="22"/>
    </location>
</feature>
<dbReference type="CDD" id="cd15798">
    <property type="entry name" value="PMEI-like_3"/>
    <property type="match status" value="1"/>
</dbReference>
<dbReference type="Proteomes" id="UP001222027">
    <property type="component" value="Unassembled WGS sequence"/>
</dbReference>
<dbReference type="Pfam" id="PF04043">
    <property type="entry name" value="PMEI"/>
    <property type="match status" value="1"/>
</dbReference>
<evidence type="ECO:0000256" key="1">
    <source>
        <dbReference type="ARBA" id="ARBA00022729"/>
    </source>
</evidence>
<dbReference type="NCBIfam" id="TIGR01614">
    <property type="entry name" value="PME_inhib"/>
    <property type="match status" value="1"/>
</dbReference>
<dbReference type="EMBL" id="JAQQAF010000007">
    <property type="protein sequence ID" value="KAJ8471151.1"/>
    <property type="molecule type" value="Genomic_DNA"/>
</dbReference>
<proteinExistence type="predicted"/>
<evidence type="ECO:0000313" key="5">
    <source>
        <dbReference type="Proteomes" id="UP001222027"/>
    </source>
</evidence>
<evidence type="ECO:0000256" key="2">
    <source>
        <dbReference type="SAM" id="MobiDB-lite"/>
    </source>
</evidence>
<name>A0AAV8P7J9_ENSVE</name>
<accession>A0AAV8P7J9</accession>
<dbReference type="PANTHER" id="PTHR31080:SF64">
    <property type="entry name" value="PLANT INVERTASE_PECTIN METHYLESTERASE INHIBITOR SUPERFAMILY PROTEIN"/>
    <property type="match status" value="1"/>
</dbReference>